<evidence type="ECO:0000256" key="1">
    <source>
        <dbReference type="ARBA" id="ARBA00001968"/>
    </source>
</evidence>
<feature type="compositionally biased region" description="Polar residues" evidence="8">
    <location>
        <begin position="12"/>
        <end position="30"/>
    </location>
</feature>
<organism evidence="10 11">
    <name type="scientific">Paraphaeosphaeria sporulosa</name>
    <dbReference type="NCBI Taxonomy" id="1460663"/>
    <lineage>
        <taxon>Eukaryota</taxon>
        <taxon>Fungi</taxon>
        <taxon>Dikarya</taxon>
        <taxon>Ascomycota</taxon>
        <taxon>Pezizomycotina</taxon>
        <taxon>Dothideomycetes</taxon>
        <taxon>Pleosporomycetidae</taxon>
        <taxon>Pleosporales</taxon>
        <taxon>Massarineae</taxon>
        <taxon>Didymosphaeriaceae</taxon>
        <taxon>Paraphaeosphaeria</taxon>
    </lineage>
</organism>
<dbReference type="Proteomes" id="UP000077069">
    <property type="component" value="Unassembled WGS sequence"/>
</dbReference>
<comment type="catalytic activity">
    <reaction evidence="4">
        <text>a 5'-end triphospho-ribonucleoside in mRNA + H2O = a 5'-end phospho-ribonucleoside in mRNA + diphosphate + H(+)</text>
        <dbReference type="Rhea" id="RHEA:78683"/>
        <dbReference type="Rhea" id="RHEA-COMP:15692"/>
        <dbReference type="Rhea" id="RHEA-COMP:17164"/>
        <dbReference type="ChEBI" id="CHEBI:15377"/>
        <dbReference type="ChEBI" id="CHEBI:15378"/>
        <dbReference type="ChEBI" id="CHEBI:33019"/>
        <dbReference type="ChEBI" id="CHEBI:138282"/>
        <dbReference type="ChEBI" id="CHEBI:167618"/>
    </reaction>
    <physiologicalReaction direction="left-to-right" evidence="4">
        <dbReference type="Rhea" id="RHEA:78684"/>
    </physiologicalReaction>
</comment>
<evidence type="ECO:0000256" key="8">
    <source>
        <dbReference type="SAM" id="MobiDB-lite"/>
    </source>
</evidence>
<dbReference type="GO" id="GO:0003723">
    <property type="term" value="F:RNA binding"/>
    <property type="evidence" value="ECO:0007669"/>
    <property type="project" value="UniProtKB-KW"/>
</dbReference>
<comment type="catalytic activity">
    <reaction evidence="6">
        <text>a 5'-end NAD(+)-phospho-ribonucleoside in mRNA + H2O = a 5'-end phospho-ribonucleoside in mRNA + NAD(+) + H(+)</text>
        <dbReference type="Rhea" id="RHEA:60880"/>
        <dbReference type="Rhea" id="RHEA-COMP:15692"/>
        <dbReference type="Rhea" id="RHEA-COMP:15698"/>
        <dbReference type="ChEBI" id="CHEBI:15377"/>
        <dbReference type="ChEBI" id="CHEBI:15378"/>
        <dbReference type="ChEBI" id="CHEBI:57540"/>
        <dbReference type="ChEBI" id="CHEBI:138282"/>
        <dbReference type="ChEBI" id="CHEBI:144029"/>
    </reaction>
    <physiologicalReaction direction="left-to-right" evidence="6">
        <dbReference type="Rhea" id="RHEA:60881"/>
    </physiologicalReaction>
</comment>
<dbReference type="EMBL" id="KV441552">
    <property type="protein sequence ID" value="OAG05581.1"/>
    <property type="molecule type" value="Genomic_DNA"/>
</dbReference>
<dbReference type="GO" id="GO:0004518">
    <property type="term" value="F:nuclease activity"/>
    <property type="evidence" value="ECO:0007669"/>
    <property type="project" value="UniProtKB-KW"/>
</dbReference>
<evidence type="ECO:0000256" key="6">
    <source>
        <dbReference type="ARBA" id="ARBA00048124"/>
    </source>
</evidence>
<dbReference type="GO" id="GO:0034353">
    <property type="term" value="F:mRNA 5'-diphosphatase activity"/>
    <property type="evidence" value="ECO:0007669"/>
    <property type="project" value="TreeGrafter"/>
</dbReference>
<dbReference type="InParanoid" id="A0A177CEE4"/>
<keyword evidence="7" id="KW-0540">Nuclease</keyword>
<feature type="domain" description="RAI1-like" evidence="9">
    <location>
        <begin position="134"/>
        <end position="479"/>
    </location>
</feature>
<dbReference type="PANTHER" id="PTHR12395:SF9">
    <property type="entry name" value="DECAPPING AND EXORIBONUCLEASE PROTEIN"/>
    <property type="match status" value="1"/>
</dbReference>
<dbReference type="Pfam" id="PF08652">
    <property type="entry name" value="RAI1"/>
    <property type="match status" value="1"/>
</dbReference>
<dbReference type="GO" id="GO:0046872">
    <property type="term" value="F:metal ion binding"/>
    <property type="evidence" value="ECO:0007669"/>
    <property type="project" value="UniProtKB-KW"/>
</dbReference>
<comment type="subcellular location">
    <subcellularLocation>
        <location evidence="7">Nucleus</location>
    </subcellularLocation>
</comment>
<dbReference type="OrthoDB" id="5853397at2759"/>
<name>A0A177CEE4_9PLEO</name>
<evidence type="ECO:0000256" key="5">
    <source>
        <dbReference type="ARBA" id="ARBA00046211"/>
    </source>
</evidence>
<keyword evidence="7" id="KW-0547">Nucleotide-binding</keyword>
<dbReference type="FunCoup" id="A0A177CEE4">
    <property type="interactions" value="628"/>
</dbReference>
<evidence type="ECO:0000259" key="9">
    <source>
        <dbReference type="Pfam" id="PF08652"/>
    </source>
</evidence>
<dbReference type="STRING" id="1460663.A0A177CEE4"/>
<keyword evidence="7" id="KW-0479">Metal-binding</keyword>
<dbReference type="GO" id="GO:0000956">
    <property type="term" value="P:nuclear-transcribed mRNA catabolic process"/>
    <property type="evidence" value="ECO:0007669"/>
    <property type="project" value="TreeGrafter"/>
</dbReference>
<dbReference type="EC" id="3.6.1.-" evidence="7"/>
<evidence type="ECO:0000256" key="2">
    <source>
        <dbReference type="ARBA" id="ARBA00006562"/>
    </source>
</evidence>
<comment type="cofactor">
    <cofactor evidence="1 7">
        <name>a divalent metal cation</name>
        <dbReference type="ChEBI" id="CHEBI:60240"/>
    </cofactor>
</comment>
<comment type="similarity">
    <text evidence="2 7">Belongs to the DXO/Dom3Z family.</text>
</comment>
<dbReference type="PANTHER" id="PTHR12395">
    <property type="entry name" value="DOM-3 RELATED"/>
    <property type="match status" value="1"/>
</dbReference>
<evidence type="ECO:0000313" key="10">
    <source>
        <dbReference type="EMBL" id="OAG05581.1"/>
    </source>
</evidence>
<keyword evidence="11" id="KW-1185">Reference proteome</keyword>
<dbReference type="RefSeq" id="XP_018035946.1">
    <property type="nucleotide sequence ID" value="XM_018178402.1"/>
</dbReference>
<proteinExistence type="inferred from homology"/>
<evidence type="ECO:0000256" key="3">
    <source>
        <dbReference type="ARBA" id="ARBA00044676"/>
    </source>
</evidence>
<keyword evidence="7" id="KW-0694">RNA-binding</keyword>
<dbReference type="GO" id="GO:0005829">
    <property type="term" value="C:cytosol"/>
    <property type="evidence" value="ECO:0007669"/>
    <property type="project" value="TreeGrafter"/>
</dbReference>
<dbReference type="AlphaFoldDB" id="A0A177CEE4"/>
<sequence>MRPPTYHGAIGVTTTSPMVQEEPNAQTRQGAQDVANLGPLPGSLPSKPPKSVHPHPDDDNDHHRENERTSPPRKRPRTQAIPRAAPPPPTPSTQPPQMSPSISTNDRVPAPAQPSARFHIQPVNQFRGASASIKRPQEVVHFSYDDHHQYKEDESGINYYCPPQLGADLKEGYNTFRHYEDETDPHLDSLLRAVMSKEKQTGKKEQADFVTWRGMMTKIMTAPFDMFAEFSMFVTLRDGTIYIEEDFPARAAQRAQEATRPRPKWQDPNMPDHKMMTYWGYKFETLSLLSTPPPDTPKETIEARPRAPVSNYAQHCSIVRTGFGPHTLLLGGEVDGLSAPKPSSPTEPIPWIELKTAESLPPNPSNRDILKFERKLLKFWAQSFLLGVPKIIIGWRSKLGILTGVQELETNKIPGMVRRGTQCWDGNTCINFAAAFLGWLRSVVTEQGKVYRLKLEKKAGIVEVGEVRDASGGIVSKEFEEWRTELEQRHGDAKEEE</sequence>
<feature type="region of interest" description="Disordered" evidence="8">
    <location>
        <begin position="1"/>
        <end position="120"/>
    </location>
</feature>
<dbReference type="GO" id="GO:0005634">
    <property type="term" value="C:nucleus"/>
    <property type="evidence" value="ECO:0007669"/>
    <property type="project" value="UniProtKB-SubCell"/>
</dbReference>
<feature type="compositionally biased region" description="Pro residues" evidence="8">
    <location>
        <begin position="84"/>
        <end position="98"/>
    </location>
</feature>
<evidence type="ECO:0000256" key="7">
    <source>
        <dbReference type="RuleBase" id="RU367113"/>
    </source>
</evidence>
<reference evidence="10 11" key="1">
    <citation type="submission" date="2016-05" db="EMBL/GenBank/DDBJ databases">
        <title>Comparative analysis of secretome profiles of manganese(II)-oxidizing ascomycete fungi.</title>
        <authorList>
            <consortium name="DOE Joint Genome Institute"/>
            <person name="Zeiner C.A."/>
            <person name="Purvine S.O."/>
            <person name="Zink E.M."/>
            <person name="Wu S."/>
            <person name="Pasa-Tolic L."/>
            <person name="Chaput D.L."/>
            <person name="Haridas S."/>
            <person name="Grigoriev I.V."/>
            <person name="Santelli C.M."/>
            <person name="Hansel C.M."/>
        </authorList>
    </citation>
    <scope>NUCLEOTIDE SEQUENCE [LARGE SCALE GENOMIC DNA]</scope>
    <source>
        <strain evidence="10 11">AP3s5-JAC2a</strain>
    </source>
</reference>
<gene>
    <name evidence="10" type="ORF">CC84DRAFT_1164078</name>
</gene>
<dbReference type="GO" id="GO:0000166">
    <property type="term" value="F:nucleotide binding"/>
    <property type="evidence" value="ECO:0007669"/>
    <property type="project" value="UniProtKB-KW"/>
</dbReference>
<feature type="compositionally biased region" description="Basic and acidic residues" evidence="8">
    <location>
        <begin position="54"/>
        <end position="70"/>
    </location>
</feature>
<dbReference type="InterPro" id="IPR039039">
    <property type="entry name" value="RAI1-like_fam"/>
</dbReference>
<accession>A0A177CEE4</accession>
<comment type="catalytic activity">
    <reaction evidence="3">
        <text>a 5'-end (N(7)-methyl 5'-triphosphoguanosine)-ribonucleoside-ribonucleotide in mRNA + H2O = a (N(7)-methyl 5'-triphosphoguanosine)-nucleoside + a 5'-end phospho-ribonucleoside in mRNA + H(+)</text>
        <dbReference type="Rhea" id="RHEA:66928"/>
        <dbReference type="Rhea" id="RHEA-COMP:15692"/>
        <dbReference type="Rhea" id="RHEA-COMP:17313"/>
        <dbReference type="ChEBI" id="CHEBI:15377"/>
        <dbReference type="ChEBI" id="CHEBI:15378"/>
        <dbReference type="ChEBI" id="CHEBI:138282"/>
        <dbReference type="ChEBI" id="CHEBI:172876"/>
        <dbReference type="ChEBI" id="CHEBI:172877"/>
    </reaction>
    <physiologicalReaction direction="left-to-right" evidence="3">
        <dbReference type="Rhea" id="RHEA:66929"/>
    </physiologicalReaction>
</comment>
<dbReference type="GeneID" id="28761888"/>
<dbReference type="InterPro" id="IPR013961">
    <property type="entry name" value="RAI1"/>
</dbReference>
<protein>
    <recommendedName>
        <fullName evidence="7">Decapping nuclease</fullName>
        <ecNumber evidence="7">3.6.1.-</ecNumber>
    </recommendedName>
</protein>
<comment type="function">
    <text evidence="5">Decapping enzyme for NAD-capped RNAs: specifically hydrolyzes the nicotinamide adenine dinucleotide (NAD) cap from a subset of RNAs by removing the entire NAD moiety from the 5'-end of an NAD-capped RNA. The NAD-cap is present at the 5'-end of some RNAs and snoRNAs. In contrast to the canonical 5'-end N7 methylguanosine (m7G) cap, the NAD cap promotes mRNA decay. Also acts as a non-canonical decapping enzyme that removes the entire cap structure of m7G capped or incompletely capped RNAs. Has decapping activity toward incomplete 5'-end m7G cap mRNAs such as unmethylated 5'-end-capped RNA (cap0), while it has no activity toward 2'-O-ribose methylated m7G cap (cap1). Also possesses RNA 5'-pyrophosphohydrolase activity by hydrolyzing the 5'-end triphosphate to release pyrophosphates. Stimulates exoribonuclease activity of Rat1, allowing it to degrade RNAs with stable secondary structure more effectively.</text>
</comment>
<dbReference type="GO" id="GO:0110155">
    <property type="term" value="P:NAD-cap decapping"/>
    <property type="evidence" value="ECO:0007669"/>
    <property type="project" value="TreeGrafter"/>
</dbReference>
<evidence type="ECO:0000256" key="4">
    <source>
        <dbReference type="ARBA" id="ARBA00044692"/>
    </source>
</evidence>
<keyword evidence="7" id="KW-0378">Hydrolase</keyword>
<evidence type="ECO:0000313" key="11">
    <source>
        <dbReference type="Proteomes" id="UP000077069"/>
    </source>
</evidence>
<keyword evidence="7" id="KW-0539">Nucleus</keyword>